<dbReference type="RefSeq" id="WP_123880797.1">
    <property type="nucleotide sequence ID" value="NZ_RPFZ01000001.1"/>
</dbReference>
<organism evidence="8 9">
    <name type="scientific">Aurantiacibacter spongiae</name>
    <dbReference type="NCBI Taxonomy" id="2488860"/>
    <lineage>
        <taxon>Bacteria</taxon>
        <taxon>Pseudomonadati</taxon>
        <taxon>Pseudomonadota</taxon>
        <taxon>Alphaproteobacteria</taxon>
        <taxon>Sphingomonadales</taxon>
        <taxon>Erythrobacteraceae</taxon>
        <taxon>Aurantiacibacter</taxon>
    </lineage>
</organism>
<sequence>MADNPNKRAKLVHGSIPGHLVRQTSPAVIGVAAIMSVGIIDAYFVGRLGGRELAAISFIFPVVTALQSLGVGVMVGVNSVVSRALGEGSDERALSRANLGMMLGVGAGLAVGLALFALRQPLFALMQADADILPLIDEYMRPYSLGFPLLMTMMGINGVLRAQGAAKSNTAVLLVYSGANWILDPLLITGAFGIGGFGVAGAAYATVLGWAIAIVMALYLLARHELPLRPGSVRGKDLKPGIASLARVAGPAAFTNSINPAGLAVLTALLAPLGDAAVAGFGAGGRVQSFAVVPLLALSGSIGAIVGQNWGAGEHDRARKALWQAGLFCVAYGLAAALVLFTSRRWFAGLFSGEADVLRATTEYLAISVWGYAGYGLLIVVNGALNAVDRASNALALSLARVLLVMVPVAWLLRGAWDTQAIYVAELSANLLGGLAAAAIAWWVFVHSAGGASNENAAEPATGSDGVEANA</sequence>
<evidence type="ECO:0000256" key="2">
    <source>
        <dbReference type="ARBA" id="ARBA00022448"/>
    </source>
</evidence>
<dbReference type="AlphaFoldDB" id="A0A3N5DB06"/>
<dbReference type="PIRSF" id="PIRSF006603">
    <property type="entry name" value="DinF"/>
    <property type="match status" value="1"/>
</dbReference>
<keyword evidence="4 7" id="KW-0812">Transmembrane</keyword>
<feature type="transmembrane region" description="Helical" evidence="7">
    <location>
        <begin position="53"/>
        <end position="77"/>
    </location>
</feature>
<evidence type="ECO:0000256" key="4">
    <source>
        <dbReference type="ARBA" id="ARBA00022692"/>
    </source>
</evidence>
<keyword evidence="5 7" id="KW-1133">Transmembrane helix</keyword>
<evidence type="ECO:0000313" key="9">
    <source>
        <dbReference type="Proteomes" id="UP000275232"/>
    </source>
</evidence>
<comment type="subcellular location">
    <subcellularLocation>
        <location evidence="1">Cell inner membrane</location>
        <topology evidence="1">Multi-pass membrane protein</topology>
    </subcellularLocation>
</comment>
<accession>A0A3N5DB06</accession>
<dbReference type="PANTHER" id="PTHR43549">
    <property type="entry name" value="MULTIDRUG RESISTANCE PROTEIN YPNP-RELATED"/>
    <property type="match status" value="1"/>
</dbReference>
<dbReference type="OrthoDB" id="9806302at2"/>
<feature type="transmembrane region" description="Helical" evidence="7">
    <location>
        <begin position="201"/>
        <end position="222"/>
    </location>
</feature>
<dbReference type="GO" id="GO:0015297">
    <property type="term" value="F:antiporter activity"/>
    <property type="evidence" value="ECO:0007669"/>
    <property type="project" value="InterPro"/>
</dbReference>
<dbReference type="PANTHER" id="PTHR43549:SF3">
    <property type="entry name" value="MULTIDRUG RESISTANCE PROTEIN YPNP-RELATED"/>
    <property type="match status" value="1"/>
</dbReference>
<dbReference type="GO" id="GO:0042910">
    <property type="term" value="F:xenobiotic transmembrane transporter activity"/>
    <property type="evidence" value="ECO:0007669"/>
    <property type="project" value="InterPro"/>
</dbReference>
<name>A0A3N5DB06_9SPHN</name>
<dbReference type="InterPro" id="IPR002528">
    <property type="entry name" value="MATE_fam"/>
</dbReference>
<keyword evidence="9" id="KW-1185">Reference proteome</keyword>
<feature type="transmembrane region" description="Helical" evidence="7">
    <location>
        <begin position="322"/>
        <end position="343"/>
    </location>
</feature>
<feature type="transmembrane region" description="Helical" evidence="7">
    <location>
        <begin position="364"/>
        <end position="385"/>
    </location>
</feature>
<evidence type="ECO:0000256" key="6">
    <source>
        <dbReference type="ARBA" id="ARBA00023136"/>
    </source>
</evidence>
<dbReference type="Pfam" id="PF01554">
    <property type="entry name" value="MatE"/>
    <property type="match status" value="2"/>
</dbReference>
<evidence type="ECO:0000256" key="5">
    <source>
        <dbReference type="ARBA" id="ARBA00022989"/>
    </source>
</evidence>
<dbReference type="Proteomes" id="UP000275232">
    <property type="component" value="Unassembled WGS sequence"/>
</dbReference>
<keyword evidence="3" id="KW-1003">Cell membrane</keyword>
<feature type="transmembrane region" description="Helical" evidence="7">
    <location>
        <begin position="391"/>
        <end position="413"/>
    </location>
</feature>
<dbReference type="InterPro" id="IPR052031">
    <property type="entry name" value="Membrane_Transporter-Flippase"/>
</dbReference>
<evidence type="ECO:0000313" key="8">
    <source>
        <dbReference type="EMBL" id="RPF71908.1"/>
    </source>
</evidence>
<keyword evidence="6 7" id="KW-0472">Membrane</keyword>
<dbReference type="NCBIfam" id="TIGR00797">
    <property type="entry name" value="matE"/>
    <property type="match status" value="1"/>
</dbReference>
<feature type="transmembrane region" description="Helical" evidence="7">
    <location>
        <begin position="139"/>
        <end position="160"/>
    </location>
</feature>
<feature type="transmembrane region" description="Helical" evidence="7">
    <location>
        <begin position="27"/>
        <end position="46"/>
    </location>
</feature>
<dbReference type="InterPro" id="IPR048279">
    <property type="entry name" value="MdtK-like"/>
</dbReference>
<dbReference type="EMBL" id="RPFZ01000001">
    <property type="protein sequence ID" value="RPF71908.1"/>
    <property type="molecule type" value="Genomic_DNA"/>
</dbReference>
<keyword evidence="2" id="KW-0813">Transport</keyword>
<feature type="transmembrane region" description="Helical" evidence="7">
    <location>
        <begin position="172"/>
        <end position="194"/>
    </location>
</feature>
<comment type="caution">
    <text evidence="8">The sequence shown here is derived from an EMBL/GenBank/DDBJ whole genome shotgun (WGS) entry which is preliminary data.</text>
</comment>
<dbReference type="GO" id="GO:0005886">
    <property type="term" value="C:plasma membrane"/>
    <property type="evidence" value="ECO:0007669"/>
    <property type="project" value="UniProtKB-SubCell"/>
</dbReference>
<feature type="transmembrane region" description="Helical" evidence="7">
    <location>
        <begin position="425"/>
        <end position="445"/>
    </location>
</feature>
<reference evidence="8 9" key="1">
    <citation type="submission" date="2018-11" db="EMBL/GenBank/DDBJ databases">
        <title>Erythrobacter spongiae sp. nov., isolated from a marine sponge.</title>
        <authorList>
            <person name="Zhuang L."/>
            <person name="Luo L."/>
        </authorList>
    </citation>
    <scope>NUCLEOTIDE SEQUENCE [LARGE SCALE GENOMIC DNA]</scope>
    <source>
        <strain evidence="8 9">HN-E23</strain>
    </source>
</reference>
<protein>
    <submittedName>
        <fullName evidence="8">MATE family efflux transporter</fullName>
    </submittedName>
</protein>
<feature type="transmembrane region" description="Helical" evidence="7">
    <location>
        <begin position="290"/>
        <end position="310"/>
    </location>
</feature>
<evidence type="ECO:0000256" key="1">
    <source>
        <dbReference type="ARBA" id="ARBA00004429"/>
    </source>
</evidence>
<proteinExistence type="predicted"/>
<evidence type="ECO:0000256" key="3">
    <source>
        <dbReference type="ARBA" id="ARBA00022475"/>
    </source>
</evidence>
<feature type="transmembrane region" description="Helical" evidence="7">
    <location>
        <begin position="97"/>
        <end position="118"/>
    </location>
</feature>
<gene>
    <name evidence="8" type="ORF">EG799_09980</name>
</gene>
<evidence type="ECO:0000256" key="7">
    <source>
        <dbReference type="SAM" id="Phobius"/>
    </source>
</evidence>